<accession>A0ABM1E099</accession>
<gene>
    <name evidence="3" type="primary">LOC106807701</name>
</gene>
<keyword evidence="2" id="KW-1185">Reference proteome</keyword>
<evidence type="ECO:0000313" key="3">
    <source>
        <dbReference type="RefSeq" id="XP_014665620.1"/>
    </source>
</evidence>
<name>A0ABM1E099_PRICU</name>
<proteinExistence type="predicted"/>
<feature type="compositionally biased region" description="Low complexity" evidence="1">
    <location>
        <begin position="216"/>
        <end position="225"/>
    </location>
</feature>
<feature type="region of interest" description="Disordered" evidence="1">
    <location>
        <begin position="212"/>
        <end position="232"/>
    </location>
</feature>
<dbReference type="GeneID" id="106807701"/>
<evidence type="ECO:0000313" key="2">
    <source>
        <dbReference type="Proteomes" id="UP000695022"/>
    </source>
</evidence>
<dbReference type="Proteomes" id="UP000695022">
    <property type="component" value="Unplaced"/>
</dbReference>
<protein>
    <submittedName>
        <fullName evidence="3">Uncharacterized protein LOC106807701</fullName>
    </submittedName>
</protein>
<sequence length="423" mass="46054">MEQETAPRKTLQKARHLSEIKGYRHKTESKLNATVDESSLEMPSSSTCTSVKRCLAVDGGTNTVSNSKRFRSTKTGRKESEVCTEQTDACINCGEDSNTTQQLLEGQVRTNHQVLTCQTSQQNVEEIHCNVQNTDLTIGTASPMTSLEICNNPSNKSERTDMDSLGRSNSVEIFPMEEAWTLRSEFADAGSATMALDEQACQALMDEAVLYESGDSDTSSSSSSDEVGDATAAATEEAVQDFARRVIHTITQTYVRLRRWQSRHMARSIIDNAINKVLEESGLAPSLAQSNVHAMPQLINDDYHDDDDDDDDEARNIEDNTRQQMAVSLEAEGVSAAILNRGLMFRRCCTAAAGELALDADSSLVAMPRPTSPLVASSMQEADAEETQLPKLAAIDQGHSNNADDLMDAAVSCAISHRGLGFL</sequence>
<organism evidence="2 3">
    <name type="scientific">Priapulus caudatus</name>
    <name type="common">Priapulid worm</name>
    <dbReference type="NCBI Taxonomy" id="37621"/>
    <lineage>
        <taxon>Eukaryota</taxon>
        <taxon>Metazoa</taxon>
        <taxon>Ecdysozoa</taxon>
        <taxon>Scalidophora</taxon>
        <taxon>Priapulida</taxon>
        <taxon>Priapulimorpha</taxon>
        <taxon>Priapulimorphida</taxon>
        <taxon>Priapulidae</taxon>
        <taxon>Priapulus</taxon>
    </lineage>
</organism>
<evidence type="ECO:0000256" key="1">
    <source>
        <dbReference type="SAM" id="MobiDB-lite"/>
    </source>
</evidence>
<dbReference type="RefSeq" id="XP_014665620.1">
    <property type="nucleotide sequence ID" value="XM_014810134.1"/>
</dbReference>
<reference evidence="3" key="1">
    <citation type="submission" date="2025-08" db="UniProtKB">
        <authorList>
            <consortium name="RefSeq"/>
        </authorList>
    </citation>
    <scope>IDENTIFICATION</scope>
</reference>